<reference evidence="1" key="1">
    <citation type="submission" date="2019-12" db="EMBL/GenBank/DDBJ databases">
        <title>An insight into the sialome of adult female Ixodes ricinus ticks feeding for 6 days.</title>
        <authorList>
            <person name="Perner J."/>
            <person name="Ribeiro J.M.C."/>
        </authorList>
    </citation>
    <scope>NUCLEOTIDE SEQUENCE</scope>
    <source>
        <strain evidence="1">Semi-engorged</strain>
        <tissue evidence="1">Salivary glands</tissue>
    </source>
</reference>
<dbReference type="EMBL" id="GIFC01007904">
    <property type="protein sequence ID" value="MXU89987.1"/>
    <property type="molecule type" value="Transcribed_RNA"/>
</dbReference>
<name>A0A6B0UJV0_IXORI</name>
<proteinExistence type="predicted"/>
<evidence type="ECO:0000313" key="1">
    <source>
        <dbReference type="EMBL" id="MXU89987.1"/>
    </source>
</evidence>
<protein>
    <submittedName>
        <fullName evidence="1">Putative secreted protein</fullName>
    </submittedName>
</protein>
<organism evidence="1">
    <name type="scientific">Ixodes ricinus</name>
    <name type="common">Common tick</name>
    <name type="synonym">Acarus ricinus</name>
    <dbReference type="NCBI Taxonomy" id="34613"/>
    <lineage>
        <taxon>Eukaryota</taxon>
        <taxon>Metazoa</taxon>
        <taxon>Ecdysozoa</taxon>
        <taxon>Arthropoda</taxon>
        <taxon>Chelicerata</taxon>
        <taxon>Arachnida</taxon>
        <taxon>Acari</taxon>
        <taxon>Parasitiformes</taxon>
        <taxon>Ixodida</taxon>
        <taxon>Ixodoidea</taxon>
        <taxon>Ixodidae</taxon>
        <taxon>Ixodinae</taxon>
        <taxon>Ixodes</taxon>
    </lineage>
</organism>
<sequence length="111" mass="11904">MFPLDAAKCWQVLLAFNGSAAGDDHPRALPAPLLVAQEGRVLGVRAVAGHPHGVRVCHVAAGAQHAHHRIQQRPCFIRRKGSKFVLAGGLGILARVLIGRRFKEGKTLGLH</sequence>
<accession>A0A6B0UJV0</accession>
<dbReference type="AlphaFoldDB" id="A0A6B0UJV0"/>